<protein>
    <submittedName>
        <fullName evidence="1">Uncharacterized protein</fullName>
    </submittedName>
</protein>
<proteinExistence type="predicted"/>
<reference evidence="1" key="1">
    <citation type="journal article" date="2021" name="Proc. Natl. Acad. Sci. U.S.A.">
        <title>A Catalog of Tens of Thousands of Viruses from Human Metagenomes Reveals Hidden Associations with Chronic Diseases.</title>
        <authorList>
            <person name="Tisza M.J."/>
            <person name="Buck C.B."/>
        </authorList>
    </citation>
    <scope>NUCLEOTIDE SEQUENCE</scope>
    <source>
        <strain evidence="1">Ctn8H20</strain>
    </source>
</reference>
<evidence type="ECO:0000313" key="1">
    <source>
        <dbReference type="EMBL" id="DAE17740.1"/>
    </source>
</evidence>
<accession>A0A8S5QGS5</accession>
<name>A0A8S5QGS5_9CAUD</name>
<sequence>MYKRPFICWFLKEYLRNAILMLSYLSLSKK</sequence>
<organism evidence="1">
    <name type="scientific">Myoviridae sp. ctn8H20</name>
    <dbReference type="NCBI Taxonomy" id="2825169"/>
    <lineage>
        <taxon>Viruses</taxon>
        <taxon>Duplodnaviria</taxon>
        <taxon>Heunggongvirae</taxon>
        <taxon>Uroviricota</taxon>
        <taxon>Caudoviricetes</taxon>
    </lineage>
</organism>
<dbReference type="EMBL" id="BK015645">
    <property type="protein sequence ID" value="DAE17740.1"/>
    <property type="molecule type" value="Genomic_DNA"/>
</dbReference>